<evidence type="ECO:0000313" key="2">
    <source>
        <dbReference type="Proteomes" id="UP001558613"/>
    </source>
</evidence>
<reference evidence="1 2" key="1">
    <citation type="submission" date="2023-09" db="EMBL/GenBank/DDBJ databases">
        <authorList>
            <person name="Wang M."/>
        </authorList>
    </citation>
    <scope>NUCLEOTIDE SEQUENCE [LARGE SCALE GENOMIC DNA]</scope>
    <source>
        <strain evidence="1">GT-2023</strain>
        <tissue evidence="1">Liver</tissue>
    </source>
</reference>
<sequence length="57" mass="6551">IFSSLHRHPHKNWTEISIDSDVNVLPMNKALTLVKKTYRTLNKKLGETVLKCVLTFA</sequence>
<feature type="non-terminal residue" evidence="1">
    <location>
        <position position="1"/>
    </location>
</feature>
<feature type="non-terminal residue" evidence="1">
    <location>
        <position position="57"/>
    </location>
</feature>
<keyword evidence="2" id="KW-1185">Reference proteome</keyword>
<accession>A0ABR3LBB8</accession>
<name>A0ABR3LBB8_9TELE</name>
<dbReference type="Proteomes" id="UP001558613">
    <property type="component" value="Unassembled WGS sequence"/>
</dbReference>
<proteinExistence type="predicted"/>
<evidence type="ECO:0000313" key="1">
    <source>
        <dbReference type="EMBL" id="KAL1249281.1"/>
    </source>
</evidence>
<organism evidence="1 2">
    <name type="scientific">Cirrhinus molitorella</name>
    <name type="common">mud carp</name>
    <dbReference type="NCBI Taxonomy" id="172907"/>
    <lineage>
        <taxon>Eukaryota</taxon>
        <taxon>Metazoa</taxon>
        <taxon>Chordata</taxon>
        <taxon>Craniata</taxon>
        <taxon>Vertebrata</taxon>
        <taxon>Euteleostomi</taxon>
        <taxon>Actinopterygii</taxon>
        <taxon>Neopterygii</taxon>
        <taxon>Teleostei</taxon>
        <taxon>Ostariophysi</taxon>
        <taxon>Cypriniformes</taxon>
        <taxon>Cyprinidae</taxon>
        <taxon>Labeoninae</taxon>
        <taxon>Labeonini</taxon>
        <taxon>Cirrhinus</taxon>
    </lineage>
</organism>
<comment type="caution">
    <text evidence="1">The sequence shown here is derived from an EMBL/GenBank/DDBJ whole genome shotgun (WGS) entry which is preliminary data.</text>
</comment>
<gene>
    <name evidence="1" type="ORF">QQF64_020286</name>
</gene>
<dbReference type="EMBL" id="JAYMGO010000023">
    <property type="protein sequence ID" value="KAL1249281.1"/>
    <property type="molecule type" value="Genomic_DNA"/>
</dbReference>
<protein>
    <submittedName>
        <fullName evidence="1">Uncharacterized protein</fullName>
    </submittedName>
</protein>